<accession>A0A0A9DI77</accession>
<reference evidence="1" key="2">
    <citation type="journal article" date="2015" name="Data Brief">
        <title>Shoot transcriptome of the giant reed, Arundo donax.</title>
        <authorList>
            <person name="Barrero R.A."/>
            <person name="Guerrero F.D."/>
            <person name="Moolhuijzen P."/>
            <person name="Goolsby J.A."/>
            <person name="Tidwell J."/>
            <person name="Bellgard S.E."/>
            <person name="Bellgard M.I."/>
        </authorList>
    </citation>
    <scope>NUCLEOTIDE SEQUENCE</scope>
    <source>
        <tissue evidence="1">Shoot tissue taken approximately 20 cm above the soil surface</tissue>
    </source>
</reference>
<evidence type="ECO:0000313" key="1">
    <source>
        <dbReference type="EMBL" id="JAD83472.1"/>
    </source>
</evidence>
<sequence length="64" mass="7392">MVVIIKSISDMLSFMMRAARCEPIHCQVAVKEEGFSLLLFEELLLLLVNLFNLWKIIDLQLLAK</sequence>
<dbReference type="EMBL" id="GBRH01214423">
    <property type="protein sequence ID" value="JAD83472.1"/>
    <property type="molecule type" value="Transcribed_RNA"/>
</dbReference>
<name>A0A0A9DI77_ARUDO</name>
<organism evidence="1">
    <name type="scientific">Arundo donax</name>
    <name type="common">Giant reed</name>
    <name type="synonym">Donax arundinaceus</name>
    <dbReference type="NCBI Taxonomy" id="35708"/>
    <lineage>
        <taxon>Eukaryota</taxon>
        <taxon>Viridiplantae</taxon>
        <taxon>Streptophyta</taxon>
        <taxon>Embryophyta</taxon>
        <taxon>Tracheophyta</taxon>
        <taxon>Spermatophyta</taxon>
        <taxon>Magnoliopsida</taxon>
        <taxon>Liliopsida</taxon>
        <taxon>Poales</taxon>
        <taxon>Poaceae</taxon>
        <taxon>PACMAD clade</taxon>
        <taxon>Arundinoideae</taxon>
        <taxon>Arundineae</taxon>
        <taxon>Arundo</taxon>
    </lineage>
</organism>
<dbReference type="AlphaFoldDB" id="A0A0A9DI77"/>
<proteinExistence type="predicted"/>
<protein>
    <submittedName>
        <fullName evidence="1">Uncharacterized protein</fullName>
    </submittedName>
</protein>
<reference evidence="1" key="1">
    <citation type="submission" date="2014-09" db="EMBL/GenBank/DDBJ databases">
        <authorList>
            <person name="Magalhaes I.L.F."/>
            <person name="Oliveira U."/>
            <person name="Santos F.R."/>
            <person name="Vidigal T.H.D.A."/>
            <person name="Brescovit A.D."/>
            <person name="Santos A.J."/>
        </authorList>
    </citation>
    <scope>NUCLEOTIDE SEQUENCE</scope>
    <source>
        <tissue evidence="1">Shoot tissue taken approximately 20 cm above the soil surface</tissue>
    </source>
</reference>